<gene>
    <name evidence="1" type="ORF">WMSIL1_LOCUS5790</name>
</gene>
<organism evidence="1 2">
    <name type="scientific">Hymenolepis diminuta</name>
    <name type="common">Rat tapeworm</name>
    <dbReference type="NCBI Taxonomy" id="6216"/>
    <lineage>
        <taxon>Eukaryota</taxon>
        <taxon>Metazoa</taxon>
        <taxon>Spiralia</taxon>
        <taxon>Lophotrochozoa</taxon>
        <taxon>Platyhelminthes</taxon>
        <taxon>Cestoda</taxon>
        <taxon>Eucestoda</taxon>
        <taxon>Cyclophyllidea</taxon>
        <taxon>Hymenolepididae</taxon>
        <taxon>Hymenolepis</taxon>
    </lineage>
</organism>
<accession>A0A564YHI1</accession>
<protein>
    <submittedName>
        <fullName evidence="1">Uncharacterized protein</fullName>
    </submittedName>
</protein>
<evidence type="ECO:0000313" key="1">
    <source>
        <dbReference type="EMBL" id="VUZ45984.1"/>
    </source>
</evidence>
<sequence length="174" mass="20643">MEQINLFKPDKEPEDNVKNVGKFYYEPSIGGVFSTLFVLNWDVYENRMAGLSNGTKVTLPFHKNPDAMLHNRVDEYKNFWSPIACSNVIESRKNRTYLNRRPEFDRLTEINLMLQCQTQRVYLNNNNYKPRGRLCAGFHLLRDYPFFKYQIHNCNSCKHEEGFCQSSQRRPYPS</sequence>
<dbReference type="EMBL" id="CABIJS010000199">
    <property type="protein sequence ID" value="VUZ45984.1"/>
    <property type="molecule type" value="Genomic_DNA"/>
</dbReference>
<dbReference type="Proteomes" id="UP000321570">
    <property type="component" value="Unassembled WGS sequence"/>
</dbReference>
<name>A0A564YHI1_HYMDI</name>
<dbReference type="AlphaFoldDB" id="A0A564YHI1"/>
<reference evidence="1 2" key="1">
    <citation type="submission" date="2019-07" db="EMBL/GenBank/DDBJ databases">
        <authorList>
            <person name="Jastrzebski P J."/>
            <person name="Paukszto L."/>
            <person name="Jastrzebski P J."/>
        </authorList>
    </citation>
    <scope>NUCLEOTIDE SEQUENCE [LARGE SCALE GENOMIC DNA]</scope>
    <source>
        <strain evidence="1 2">WMS-il1</strain>
    </source>
</reference>
<keyword evidence="2" id="KW-1185">Reference proteome</keyword>
<evidence type="ECO:0000313" key="2">
    <source>
        <dbReference type="Proteomes" id="UP000321570"/>
    </source>
</evidence>
<proteinExistence type="predicted"/>